<dbReference type="HOGENOM" id="CLU_2547218_0_0_1"/>
<evidence type="ECO:0000313" key="2">
    <source>
        <dbReference type="Proteomes" id="UP000009183"/>
    </source>
</evidence>
<reference evidence="2" key="1">
    <citation type="journal article" date="2007" name="Nature">
        <title>The grapevine genome sequence suggests ancestral hexaploidization in major angiosperm phyla.</title>
        <authorList>
            <consortium name="The French-Italian Public Consortium for Grapevine Genome Characterization."/>
            <person name="Jaillon O."/>
            <person name="Aury J.-M."/>
            <person name="Noel B."/>
            <person name="Policriti A."/>
            <person name="Clepet C."/>
            <person name="Casagrande A."/>
            <person name="Choisne N."/>
            <person name="Aubourg S."/>
            <person name="Vitulo N."/>
            <person name="Jubin C."/>
            <person name="Vezzi A."/>
            <person name="Legeai F."/>
            <person name="Hugueney P."/>
            <person name="Dasilva C."/>
            <person name="Horner D."/>
            <person name="Mica E."/>
            <person name="Jublot D."/>
            <person name="Poulain J."/>
            <person name="Bruyere C."/>
            <person name="Billault A."/>
            <person name="Segurens B."/>
            <person name="Gouyvenoux M."/>
            <person name="Ugarte E."/>
            <person name="Cattonaro F."/>
            <person name="Anthouard V."/>
            <person name="Vico V."/>
            <person name="Del Fabbro C."/>
            <person name="Alaux M."/>
            <person name="Di Gaspero G."/>
            <person name="Dumas V."/>
            <person name="Felice N."/>
            <person name="Paillard S."/>
            <person name="Juman I."/>
            <person name="Moroldo M."/>
            <person name="Scalabrin S."/>
            <person name="Canaguier A."/>
            <person name="Le Clainche I."/>
            <person name="Malacrida G."/>
            <person name="Durand E."/>
            <person name="Pesole G."/>
            <person name="Laucou V."/>
            <person name="Chatelet P."/>
            <person name="Merdinoglu D."/>
            <person name="Delledonne M."/>
            <person name="Pezzotti M."/>
            <person name="Lecharny A."/>
            <person name="Scarpelli C."/>
            <person name="Artiguenave F."/>
            <person name="Pe M.E."/>
            <person name="Valle G."/>
            <person name="Morgante M."/>
            <person name="Caboche M."/>
            <person name="Adam-Blondon A.-F."/>
            <person name="Weissenbach J."/>
            <person name="Quetier F."/>
            <person name="Wincker P."/>
        </authorList>
    </citation>
    <scope>NUCLEOTIDE SEQUENCE [LARGE SCALE GENOMIC DNA]</scope>
    <source>
        <strain evidence="2">cv. Pinot noir / PN40024</strain>
    </source>
</reference>
<protein>
    <submittedName>
        <fullName evidence="1">Uncharacterized protein</fullName>
    </submittedName>
</protein>
<sequence length="83" mass="9564">MCVRRVSVIMIAYVRNHAWQSYKADRVLLEPNPYYMLVVSLCRPVHMDLRNGKKGIATCISFLLLMVVTCRCSNNLLFPLCIT</sequence>
<name>D7SWZ3_VITVI</name>
<evidence type="ECO:0000313" key="1">
    <source>
        <dbReference type="EMBL" id="CBI21793.3"/>
    </source>
</evidence>
<dbReference type="Proteomes" id="UP000009183">
    <property type="component" value="Chromosome 19"/>
</dbReference>
<organism evidence="1 2">
    <name type="scientific">Vitis vinifera</name>
    <name type="common">Grape</name>
    <dbReference type="NCBI Taxonomy" id="29760"/>
    <lineage>
        <taxon>Eukaryota</taxon>
        <taxon>Viridiplantae</taxon>
        <taxon>Streptophyta</taxon>
        <taxon>Embryophyta</taxon>
        <taxon>Tracheophyta</taxon>
        <taxon>Spermatophyta</taxon>
        <taxon>Magnoliopsida</taxon>
        <taxon>eudicotyledons</taxon>
        <taxon>Gunneridae</taxon>
        <taxon>Pentapetalae</taxon>
        <taxon>rosids</taxon>
        <taxon>Vitales</taxon>
        <taxon>Vitaceae</taxon>
        <taxon>Viteae</taxon>
        <taxon>Vitis</taxon>
    </lineage>
</organism>
<dbReference type="AlphaFoldDB" id="D7SWZ3"/>
<gene>
    <name evidence="1" type="ordered locus">VIT_19s0027g00420</name>
</gene>
<dbReference type="EMBL" id="FN595234">
    <property type="protein sequence ID" value="CBI21793.3"/>
    <property type="molecule type" value="Genomic_DNA"/>
</dbReference>
<dbReference type="InParanoid" id="D7SWZ3"/>
<dbReference type="PaxDb" id="29760-VIT_19s0027g00420.t01"/>
<keyword evidence="2" id="KW-1185">Reference proteome</keyword>
<proteinExistence type="predicted"/>
<accession>D7SWZ3</accession>